<dbReference type="SUPFAM" id="SSF57850">
    <property type="entry name" value="RING/U-box"/>
    <property type="match status" value="1"/>
</dbReference>
<feature type="region of interest" description="Disordered" evidence="5">
    <location>
        <begin position="165"/>
        <end position="275"/>
    </location>
</feature>
<evidence type="ECO:0000256" key="3">
    <source>
        <dbReference type="ARBA" id="ARBA00022833"/>
    </source>
</evidence>
<dbReference type="Proteomes" id="UP001144673">
    <property type="component" value="Chromosome 1"/>
</dbReference>
<dbReference type="Gene3D" id="3.30.40.10">
    <property type="entry name" value="Zinc/RING finger domain, C3HC4 (zinc finger)"/>
    <property type="match status" value="1"/>
</dbReference>
<dbReference type="PROSITE" id="PS50089">
    <property type="entry name" value="ZF_RING_2"/>
    <property type="match status" value="1"/>
</dbReference>
<keyword evidence="3" id="KW-0862">Zinc</keyword>
<accession>A0A9W8QM29</accession>
<gene>
    <name evidence="7" type="ORF">LMH87_005564</name>
</gene>
<dbReference type="SMART" id="SM00184">
    <property type="entry name" value="RING"/>
    <property type="match status" value="1"/>
</dbReference>
<evidence type="ECO:0000259" key="6">
    <source>
        <dbReference type="PROSITE" id="PS50089"/>
    </source>
</evidence>
<feature type="domain" description="RING-type" evidence="6">
    <location>
        <begin position="68"/>
        <end position="116"/>
    </location>
</feature>
<keyword evidence="2 4" id="KW-0863">Zinc-finger</keyword>
<feature type="region of interest" description="Disordered" evidence="5">
    <location>
        <begin position="1"/>
        <end position="27"/>
    </location>
</feature>
<feature type="region of interest" description="Disordered" evidence="5">
    <location>
        <begin position="287"/>
        <end position="362"/>
    </location>
</feature>
<dbReference type="GO" id="GO:0005634">
    <property type="term" value="C:nucleus"/>
    <property type="evidence" value="ECO:0007669"/>
    <property type="project" value="TreeGrafter"/>
</dbReference>
<name>A0A9W8QM29_AKAMU</name>
<reference evidence="7" key="1">
    <citation type="journal article" date="2023" name="Access Microbiol">
        <title>De-novo genome assembly for Akanthomyces muscarius, a biocontrol agent of insect agricultural pests.</title>
        <authorList>
            <person name="Erdos Z."/>
            <person name="Studholme D.J."/>
            <person name="Raymond B."/>
            <person name="Sharma M."/>
        </authorList>
    </citation>
    <scope>NUCLEOTIDE SEQUENCE</scope>
    <source>
        <strain evidence="7">Ve6</strain>
    </source>
</reference>
<proteinExistence type="predicted"/>
<keyword evidence="8" id="KW-1185">Reference proteome</keyword>
<dbReference type="GO" id="GO:0008270">
    <property type="term" value="F:zinc ion binding"/>
    <property type="evidence" value="ECO:0007669"/>
    <property type="project" value="UniProtKB-KW"/>
</dbReference>
<dbReference type="EMBL" id="JAJHUN010000001">
    <property type="protein sequence ID" value="KAJ4163860.1"/>
    <property type="molecule type" value="Genomic_DNA"/>
</dbReference>
<dbReference type="KEGG" id="amus:LMH87_005564"/>
<dbReference type="AlphaFoldDB" id="A0A9W8QM29"/>
<dbReference type="PANTHER" id="PTHR45931">
    <property type="entry name" value="SI:CH211-59O9.10"/>
    <property type="match status" value="1"/>
</dbReference>
<feature type="compositionally biased region" description="Polar residues" evidence="5">
    <location>
        <begin position="224"/>
        <end position="256"/>
    </location>
</feature>
<dbReference type="GeneID" id="80892723"/>
<dbReference type="GO" id="GO:0006511">
    <property type="term" value="P:ubiquitin-dependent protein catabolic process"/>
    <property type="evidence" value="ECO:0007669"/>
    <property type="project" value="TreeGrafter"/>
</dbReference>
<evidence type="ECO:0000256" key="1">
    <source>
        <dbReference type="ARBA" id="ARBA00022723"/>
    </source>
</evidence>
<comment type="caution">
    <text evidence="7">The sequence shown here is derived from an EMBL/GenBank/DDBJ whole genome shotgun (WGS) entry which is preliminary data.</text>
</comment>
<evidence type="ECO:0000313" key="8">
    <source>
        <dbReference type="Proteomes" id="UP001144673"/>
    </source>
</evidence>
<dbReference type="Pfam" id="PF13639">
    <property type="entry name" value="zf-RING_2"/>
    <property type="match status" value="1"/>
</dbReference>
<dbReference type="InterPro" id="IPR001841">
    <property type="entry name" value="Znf_RING"/>
</dbReference>
<evidence type="ECO:0000256" key="4">
    <source>
        <dbReference type="PROSITE-ProRule" id="PRU00175"/>
    </source>
</evidence>
<evidence type="ECO:0000256" key="5">
    <source>
        <dbReference type="SAM" id="MobiDB-lite"/>
    </source>
</evidence>
<dbReference type="InterPro" id="IPR013083">
    <property type="entry name" value="Znf_RING/FYVE/PHD"/>
</dbReference>
<sequence>MDPPGRVVTDEERKSGDNGSYKKQIRTGDDQTGVFLNMLRQKHLASKNALESLEEVDLGELPEDDRTCVICYNEYETQSPEGFYEKPTRLPKCKHIFGDRCIRRWFEESDRCPYCRERLHDARAPPSTRVFLDMIRIRGWTEGSAMAEDFYRRIMAGEDVRPIIRRGVGARRPPPDNDEYDNSSRRTRQRRSSPPAVEQELPLPTQSRSRPLSAEQEPPLPRQSPGSLRQAIQQWATPNSPVQASPTQIGNWSNTRLPMVSARPEPPGRTVEDHPLRHHFTSRADLHRAMQQQQQATSHSRRQASPMHTEVSSNPWVSMGSAPPGPPSSITQNAPSQYQSNPWLSMSSAPPGPPGGIVQNAPLRYPSSNPWLSAGFAPPGPPSSIAQNAPLRYQSPARPAQSTVVYQPNWAVHPSTTRQGTFTTNVGAAANLYSMPNPLQYGAQASQMGHGVPTETPMNSYEQMLYAASAETPMNQHGYMEDTYPRERGFI</sequence>
<evidence type="ECO:0000313" key="7">
    <source>
        <dbReference type="EMBL" id="KAJ4163860.1"/>
    </source>
</evidence>
<dbReference type="InterPro" id="IPR051834">
    <property type="entry name" value="RING_finger_E3_ligase"/>
</dbReference>
<dbReference type="GO" id="GO:0061630">
    <property type="term" value="F:ubiquitin protein ligase activity"/>
    <property type="evidence" value="ECO:0007669"/>
    <property type="project" value="TreeGrafter"/>
</dbReference>
<protein>
    <recommendedName>
        <fullName evidence="6">RING-type domain-containing protein</fullName>
    </recommendedName>
</protein>
<dbReference type="RefSeq" id="XP_056058775.1">
    <property type="nucleotide sequence ID" value="XM_056203303.1"/>
</dbReference>
<dbReference type="PANTHER" id="PTHR45931:SF3">
    <property type="entry name" value="RING ZINC FINGER-CONTAINING PROTEIN"/>
    <property type="match status" value="1"/>
</dbReference>
<feature type="compositionally biased region" description="Polar residues" evidence="5">
    <location>
        <begin position="330"/>
        <end position="348"/>
    </location>
</feature>
<evidence type="ECO:0000256" key="2">
    <source>
        <dbReference type="ARBA" id="ARBA00022771"/>
    </source>
</evidence>
<keyword evidence="1" id="KW-0479">Metal-binding</keyword>
<organism evidence="7 8">
    <name type="scientific">Akanthomyces muscarius</name>
    <name type="common">Entomopathogenic fungus</name>
    <name type="synonym">Lecanicillium muscarium</name>
    <dbReference type="NCBI Taxonomy" id="2231603"/>
    <lineage>
        <taxon>Eukaryota</taxon>
        <taxon>Fungi</taxon>
        <taxon>Dikarya</taxon>
        <taxon>Ascomycota</taxon>
        <taxon>Pezizomycotina</taxon>
        <taxon>Sordariomycetes</taxon>
        <taxon>Hypocreomycetidae</taxon>
        <taxon>Hypocreales</taxon>
        <taxon>Cordycipitaceae</taxon>
        <taxon>Akanthomyces</taxon>
    </lineage>
</organism>
<dbReference type="CDD" id="cd16448">
    <property type="entry name" value="RING-H2"/>
    <property type="match status" value="1"/>
</dbReference>